<dbReference type="GO" id="GO:0017150">
    <property type="term" value="F:tRNA dihydrouridine synthase activity"/>
    <property type="evidence" value="ECO:0007669"/>
    <property type="project" value="InterPro"/>
</dbReference>
<evidence type="ECO:0000256" key="7">
    <source>
        <dbReference type="ARBA" id="ARBA00022857"/>
    </source>
</evidence>
<dbReference type="GO" id="GO:0050660">
    <property type="term" value="F:flavin adenine dinucleotide binding"/>
    <property type="evidence" value="ECO:0007669"/>
    <property type="project" value="InterPro"/>
</dbReference>
<dbReference type="EC" id="1.3.1.-" evidence="12"/>
<dbReference type="EMBL" id="CP042425">
    <property type="protein sequence ID" value="QEL13460.1"/>
    <property type="molecule type" value="Genomic_DNA"/>
</dbReference>
<comment type="function">
    <text evidence="2 12">Catalyzes the synthesis of 5,6-dihydrouridine (D), a modified base found in the D-loop of most tRNAs, via the reduction of the C5-C6 double bond in target uridines.</text>
</comment>
<dbReference type="Proteomes" id="UP000324974">
    <property type="component" value="Chromosome"/>
</dbReference>
<dbReference type="NCBIfam" id="TIGR00737">
    <property type="entry name" value="nifR3_yhdG"/>
    <property type="match status" value="1"/>
</dbReference>
<proteinExistence type="inferred from homology"/>
<dbReference type="SUPFAM" id="SSF51395">
    <property type="entry name" value="FMN-linked oxidoreductases"/>
    <property type="match status" value="1"/>
</dbReference>
<evidence type="ECO:0000256" key="12">
    <source>
        <dbReference type="PIRNR" id="PIRNR006621"/>
    </source>
</evidence>
<comment type="similarity">
    <text evidence="12">Belongs to the dus family.</text>
</comment>
<protein>
    <recommendedName>
        <fullName evidence="12">tRNA-dihydrouridine synthase</fullName>
        <ecNumber evidence="12">1.3.1.-</ecNumber>
    </recommendedName>
</protein>
<evidence type="ECO:0000313" key="16">
    <source>
        <dbReference type="EMBL" id="QEL13460.1"/>
    </source>
</evidence>
<comment type="catalytic activity">
    <reaction evidence="10">
        <text>a 5,6-dihydrouridine in tRNA + NADP(+) = a uridine in tRNA + NADPH + H(+)</text>
        <dbReference type="Rhea" id="RHEA:23624"/>
        <dbReference type="Rhea" id="RHEA-COMP:13339"/>
        <dbReference type="Rhea" id="RHEA-COMP:13887"/>
        <dbReference type="ChEBI" id="CHEBI:15378"/>
        <dbReference type="ChEBI" id="CHEBI:57783"/>
        <dbReference type="ChEBI" id="CHEBI:58349"/>
        <dbReference type="ChEBI" id="CHEBI:65315"/>
        <dbReference type="ChEBI" id="CHEBI:74443"/>
    </reaction>
</comment>
<sequence>MSTGTETAAPAPPAHYREPLSIGTVPLASRFTLAPLAGYTNLPFRLSVREIGGVGLCTTDLVNARAILEGKAKTMDLLATHPTDRPLSVQIFGGKADELAGAAQWLQDRGLAEIIDINMGCPVRKVVAVGGGSSLMCDTSGGTVELVRKVVNAVSLPVTVKMRLGWDDDSETAPFFAREFEKVGVAALTIHGRTREQGFGGRVNRDGIRRVVEAVERIPVFGNGDIMSIADAAQMIADTGCHGVAIGRGALANPWFFRQLSNWTRTGDPGPRGTYHERIAFMRLHLQRLIDWRGGEKFGCVMFRKVATWYTKALRLPKKVQQRFVLLNDLNEFDEIIAPFADAGPPADWTEWDVHQSQVAVPAGPNAHW</sequence>
<keyword evidence="8" id="KW-0694">RNA-binding</keyword>
<feature type="binding site" evidence="14">
    <location>
        <position position="90"/>
    </location>
    <ligand>
        <name>FMN</name>
        <dbReference type="ChEBI" id="CHEBI:58210"/>
    </ligand>
</feature>
<dbReference type="PROSITE" id="PS01136">
    <property type="entry name" value="UPF0034"/>
    <property type="match status" value="1"/>
</dbReference>
<name>A0A5C1A497_9BACT</name>
<gene>
    <name evidence="16" type="ORF">PX52LOC_00317</name>
</gene>
<dbReference type="CDD" id="cd02801">
    <property type="entry name" value="DUS_like_FMN"/>
    <property type="match status" value="1"/>
</dbReference>
<dbReference type="InterPro" id="IPR013785">
    <property type="entry name" value="Aldolase_TIM"/>
</dbReference>
<dbReference type="InterPro" id="IPR004652">
    <property type="entry name" value="DusB-like"/>
</dbReference>
<dbReference type="InterPro" id="IPR035587">
    <property type="entry name" value="DUS-like_FMN-bd"/>
</dbReference>
<feature type="domain" description="DUS-like FMN-binding" evidence="15">
    <location>
        <begin position="33"/>
        <end position="328"/>
    </location>
</feature>
<dbReference type="PANTHER" id="PTHR45846">
    <property type="entry name" value="TRNA-DIHYDROURIDINE(47) SYNTHASE [NAD(P)(+)]-LIKE"/>
    <property type="match status" value="1"/>
</dbReference>
<dbReference type="PIRSF" id="PIRSF006621">
    <property type="entry name" value="Dus"/>
    <property type="match status" value="1"/>
</dbReference>
<keyword evidence="3" id="KW-0820">tRNA-binding</keyword>
<feature type="binding site" evidence="14">
    <location>
        <position position="191"/>
    </location>
    <ligand>
        <name>FMN</name>
        <dbReference type="ChEBI" id="CHEBI:58210"/>
    </ligand>
</feature>
<dbReference type="Gene3D" id="3.20.20.70">
    <property type="entry name" value="Aldolase class I"/>
    <property type="match status" value="1"/>
</dbReference>
<evidence type="ECO:0000256" key="6">
    <source>
        <dbReference type="ARBA" id="ARBA00022694"/>
    </source>
</evidence>
<evidence type="ECO:0000256" key="9">
    <source>
        <dbReference type="ARBA" id="ARBA00023002"/>
    </source>
</evidence>
<dbReference type="Pfam" id="PF01207">
    <property type="entry name" value="Dus"/>
    <property type="match status" value="1"/>
</dbReference>
<keyword evidence="9 12" id="KW-0560">Oxidoreductase</keyword>
<dbReference type="GO" id="GO:0000049">
    <property type="term" value="F:tRNA binding"/>
    <property type="evidence" value="ECO:0007669"/>
    <property type="project" value="UniProtKB-KW"/>
</dbReference>
<keyword evidence="6 12" id="KW-0819">tRNA processing</keyword>
<evidence type="ECO:0000256" key="8">
    <source>
        <dbReference type="ARBA" id="ARBA00022884"/>
    </source>
</evidence>
<evidence type="ECO:0000256" key="4">
    <source>
        <dbReference type="ARBA" id="ARBA00022630"/>
    </source>
</evidence>
<keyword evidence="4 12" id="KW-0285">Flavoprotein</keyword>
<evidence type="ECO:0000256" key="3">
    <source>
        <dbReference type="ARBA" id="ARBA00022555"/>
    </source>
</evidence>
<evidence type="ECO:0000256" key="2">
    <source>
        <dbReference type="ARBA" id="ARBA00002790"/>
    </source>
</evidence>
<dbReference type="InterPro" id="IPR024036">
    <property type="entry name" value="tRNA-dHydroUridine_Synthase_C"/>
</dbReference>
<feature type="active site" description="Proton donor" evidence="13">
    <location>
        <position position="121"/>
    </location>
</feature>
<keyword evidence="7" id="KW-0521">NADP</keyword>
<keyword evidence="5 12" id="KW-0288">FMN</keyword>
<dbReference type="PANTHER" id="PTHR45846:SF1">
    <property type="entry name" value="TRNA-DIHYDROURIDINE(47) SYNTHASE [NAD(P)(+)]-LIKE"/>
    <property type="match status" value="1"/>
</dbReference>
<feature type="binding site" evidence="14">
    <location>
        <begin position="247"/>
        <end position="248"/>
    </location>
    <ligand>
        <name>FMN</name>
        <dbReference type="ChEBI" id="CHEBI:58210"/>
    </ligand>
</feature>
<accession>A0A5C1A497</accession>
<comment type="cofactor">
    <cofactor evidence="1 12 14">
        <name>FMN</name>
        <dbReference type="ChEBI" id="CHEBI:58210"/>
    </cofactor>
</comment>
<feature type="binding site" evidence="14">
    <location>
        <position position="161"/>
    </location>
    <ligand>
        <name>FMN</name>
        <dbReference type="ChEBI" id="CHEBI:58210"/>
    </ligand>
</feature>
<reference evidence="17" key="1">
    <citation type="submission" date="2019-08" db="EMBL/GenBank/DDBJ databases">
        <title>Limnoglobus roseus gen. nov., sp. nov., a novel freshwater planctomycete with a giant genome from the family Gemmataceae.</title>
        <authorList>
            <person name="Kulichevskaya I.S."/>
            <person name="Naumoff D.G."/>
            <person name="Miroshnikov K."/>
            <person name="Ivanova A."/>
            <person name="Philippov D.A."/>
            <person name="Hakobyan A."/>
            <person name="Rijpstra I.C."/>
            <person name="Sinninghe Damste J.S."/>
            <person name="Liesack W."/>
            <person name="Dedysh S.N."/>
        </authorList>
    </citation>
    <scope>NUCLEOTIDE SEQUENCE [LARGE SCALE GENOMIC DNA]</scope>
    <source>
        <strain evidence="17">PX52</strain>
    </source>
</reference>
<evidence type="ECO:0000259" key="15">
    <source>
        <dbReference type="Pfam" id="PF01207"/>
    </source>
</evidence>
<evidence type="ECO:0000256" key="10">
    <source>
        <dbReference type="ARBA" id="ARBA00048205"/>
    </source>
</evidence>
<evidence type="ECO:0000256" key="13">
    <source>
        <dbReference type="PIRSR" id="PIRSR006621-1"/>
    </source>
</evidence>
<keyword evidence="14" id="KW-0547">Nucleotide-binding</keyword>
<comment type="catalytic activity">
    <reaction evidence="11">
        <text>a 5,6-dihydrouridine in tRNA + NAD(+) = a uridine in tRNA + NADH + H(+)</text>
        <dbReference type="Rhea" id="RHEA:54452"/>
        <dbReference type="Rhea" id="RHEA-COMP:13339"/>
        <dbReference type="Rhea" id="RHEA-COMP:13887"/>
        <dbReference type="ChEBI" id="CHEBI:15378"/>
        <dbReference type="ChEBI" id="CHEBI:57540"/>
        <dbReference type="ChEBI" id="CHEBI:57945"/>
        <dbReference type="ChEBI" id="CHEBI:65315"/>
        <dbReference type="ChEBI" id="CHEBI:74443"/>
    </reaction>
</comment>
<evidence type="ECO:0000256" key="14">
    <source>
        <dbReference type="PIRSR" id="PIRSR006621-2"/>
    </source>
</evidence>
<evidence type="ECO:0000256" key="11">
    <source>
        <dbReference type="ARBA" id="ARBA00048802"/>
    </source>
</evidence>
<keyword evidence="17" id="KW-1185">Reference proteome</keyword>
<dbReference type="AlphaFoldDB" id="A0A5C1A497"/>
<dbReference type="Gene3D" id="1.10.1200.80">
    <property type="entry name" value="Putative flavin oxidoreducatase, domain 2"/>
    <property type="match status" value="1"/>
</dbReference>
<dbReference type="InterPro" id="IPR018517">
    <property type="entry name" value="tRNA_hU_synthase_CS"/>
</dbReference>
<dbReference type="RefSeq" id="WP_149108432.1">
    <property type="nucleotide sequence ID" value="NZ_CP042425.1"/>
</dbReference>
<organism evidence="16 17">
    <name type="scientific">Limnoglobus roseus</name>
    <dbReference type="NCBI Taxonomy" id="2598579"/>
    <lineage>
        <taxon>Bacteria</taxon>
        <taxon>Pseudomonadati</taxon>
        <taxon>Planctomycetota</taxon>
        <taxon>Planctomycetia</taxon>
        <taxon>Gemmatales</taxon>
        <taxon>Gemmataceae</taxon>
        <taxon>Limnoglobus</taxon>
    </lineage>
</organism>
<dbReference type="KEGG" id="lrs:PX52LOC_00317"/>
<evidence type="ECO:0000256" key="5">
    <source>
        <dbReference type="ARBA" id="ARBA00022643"/>
    </source>
</evidence>
<dbReference type="InterPro" id="IPR001269">
    <property type="entry name" value="DUS_fam"/>
</dbReference>
<evidence type="ECO:0000313" key="17">
    <source>
        <dbReference type="Proteomes" id="UP000324974"/>
    </source>
</evidence>
<evidence type="ECO:0000256" key="1">
    <source>
        <dbReference type="ARBA" id="ARBA00001917"/>
    </source>
</evidence>
<dbReference type="OrthoDB" id="9764501at2"/>